<protein>
    <submittedName>
        <fullName evidence="3">Uncharacterized protein</fullName>
    </submittedName>
</protein>
<feature type="coiled-coil region" evidence="1">
    <location>
        <begin position="238"/>
        <end position="265"/>
    </location>
</feature>
<feature type="region of interest" description="Disordered" evidence="2">
    <location>
        <begin position="369"/>
        <end position="409"/>
    </location>
</feature>
<dbReference type="EMBL" id="HBEC01022531">
    <property type="protein sequence ID" value="CAD8290302.1"/>
    <property type="molecule type" value="Transcribed_RNA"/>
</dbReference>
<feature type="compositionally biased region" description="Low complexity" evidence="2">
    <location>
        <begin position="400"/>
        <end position="409"/>
    </location>
</feature>
<keyword evidence="1" id="KW-0175">Coiled coil</keyword>
<dbReference type="AlphaFoldDB" id="A0A7R9YWC1"/>
<evidence type="ECO:0000313" key="3">
    <source>
        <dbReference type="EMBL" id="CAD8290302.1"/>
    </source>
</evidence>
<organism evidence="3">
    <name type="scientific">Chlamydomonas euryale</name>
    <dbReference type="NCBI Taxonomy" id="1486919"/>
    <lineage>
        <taxon>Eukaryota</taxon>
        <taxon>Viridiplantae</taxon>
        <taxon>Chlorophyta</taxon>
        <taxon>core chlorophytes</taxon>
        <taxon>Chlorophyceae</taxon>
        <taxon>CS clade</taxon>
        <taxon>Chlamydomonadales</taxon>
        <taxon>Chlamydomonadaceae</taxon>
        <taxon>Chlamydomonas</taxon>
    </lineage>
</organism>
<reference evidence="3" key="1">
    <citation type="submission" date="2021-01" db="EMBL/GenBank/DDBJ databases">
        <authorList>
            <person name="Corre E."/>
            <person name="Pelletier E."/>
            <person name="Niang G."/>
            <person name="Scheremetjew M."/>
            <person name="Finn R."/>
            <person name="Kale V."/>
            <person name="Holt S."/>
            <person name="Cochrane G."/>
            <person name="Meng A."/>
            <person name="Brown T."/>
            <person name="Cohen L."/>
        </authorList>
    </citation>
    <scope>NUCLEOTIDE SEQUENCE</scope>
    <source>
        <strain evidence="3">CCMP219</strain>
    </source>
</reference>
<name>A0A7R9YWC1_9CHLO</name>
<evidence type="ECO:0000256" key="2">
    <source>
        <dbReference type="SAM" id="MobiDB-lite"/>
    </source>
</evidence>
<sequence length="422" mass="45264">MAEQLSGLAGKIRSADHSEQFDLAGYDEGRVSELMASAFGGQPLHAPQEMVRFTFLVGGGKLVRARYPDDLPKWVCAALRAIGFSEDRSAAETFDSQGTFKQQHDTGQNLKYVIVYPRVACSAAPTGGESADAGTPAAKTPQSIMCSADLDTFKKRVASKTSSWRQCRRLLKVLQDHAETMKSIEEKLCSGAALSPAEQAKYDSNSGADEEKIVWLQGEIKRYMDEGQLTSSEKAEAVSLLDGNLATLDEKLAEARAEGKAKKVEKMEEMRKEGMAKKAALEKVPPIQLRLKHGDEVQALHLKLLPLVELEGKGRSCSLTMDDLKKLSVKPDLEEEIAELEAASRGWFEADEDFQARCEFEKRAAAAKHAKKGTGKVSGAKPGATGGWATAGSGAGKKAGTGSNAAKKAGPTGFAALALLDD</sequence>
<accession>A0A7R9YWC1</accession>
<feature type="compositionally biased region" description="Low complexity" evidence="2">
    <location>
        <begin position="379"/>
        <end position="392"/>
    </location>
</feature>
<proteinExistence type="predicted"/>
<gene>
    <name evidence="3" type="ORF">CEUR00632_LOCUS10332</name>
</gene>
<evidence type="ECO:0000256" key="1">
    <source>
        <dbReference type="SAM" id="Coils"/>
    </source>
</evidence>